<protein>
    <submittedName>
        <fullName evidence="2">Uncharacterized protein</fullName>
    </submittedName>
</protein>
<evidence type="ECO:0000313" key="2">
    <source>
        <dbReference type="EMBL" id="KAH7537162.1"/>
    </source>
</evidence>
<dbReference type="EMBL" id="JAEACU010000003">
    <property type="protein sequence ID" value="KAH7537162.1"/>
    <property type="molecule type" value="Genomic_DNA"/>
</dbReference>
<evidence type="ECO:0000256" key="1">
    <source>
        <dbReference type="SAM" id="MobiDB-lite"/>
    </source>
</evidence>
<comment type="caution">
    <text evidence="2">The sequence shown here is derived from an EMBL/GenBank/DDBJ whole genome shotgun (WGS) entry which is preliminary data.</text>
</comment>
<evidence type="ECO:0000313" key="3">
    <source>
        <dbReference type="Proteomes" id="UP000813462"/>
    </source>
</evidence>
<reference evidence="2" key="1">
    <citation type="journal article" date="2021" name="Front. Plant Sci.">
        <title>Chromosome-Scale Genome Assembly for Chinese Sour Jujube and Insights Into Its Genome Evolution and Domestication Signature.</title>
        <authorList>
            <person name="Shen L.-Y."/>
            <person name="Luo H."/>
            <person name="Wang X.-L."/>
            <person name="Wang X.-M."/>
            <person name="Qiu X.-J."/>
            <person name="Liu H."/>
            <person name="Zhou S.-S."/>
            <person name="Jia K.-H."/>
            <person name="Nie S."/>
            <person name="Bao Y.-T."/>
            <person name="Zhang R.-G."/>
            <person name="Yun Q.-Z."/>
            <person name="Chai Y.-H."/>
            <person name="Lu J.-Y."/>
            <person name="Li Y."/>
            <person name="Zhao S.-W."/>
            <person name="Mao J.-F."/>
            <person name="Jia S.-G."/>
            <person name="Mao Y.-M."/>
        </authorList>
    </citation>
    <scope>NUCLEOTIDE SEQUENCE</scope>
    <source>
        <strain evidence="2">AT0</strain>
        <tissue evidence="2">Leaf</tissue>
    </source>
</reference>
<proteinExistence type="predicted"/>
<feature type="region of interest" description="Disordered" evidence="1">
    <location>
        <begin position="27"/>
        <end position="84"/>
    </location>
</feature>
<gene>
    <name evidence="2" type="ORF">FEM48_Zijuj03G0062700</name>
</gene>
<organism evidence="2 3">
    <name type="scientific">Ziziphus jujuba var. spinosa</name>
    <dbReference type="NCBI Taxonomy" id="714518"/>
    <lineage>
        <taxon>Eukaryota</taxon>
        <taxon>Viridiplantae</taxon>
        <taxon>Streptophyta</taxon>
        <taxon>Embryophyta</taxon>
        <taxon>Tracheophyta</taxon>
        <taxon>Spermatophyta</taxon>
        <taxon>Magnoliopsida</taxon>
        <taxon>eudicotyledons</taxon>
        <taxon>Gunneridae</taxon>
        <taxon>Pentapetalae</taxon>
        <taxon>rosids</taxon>
        <taxon>fabids</taxon>
        <taxon>Rosales</taxon>
        <taxon>Rhamnaceae</taxon>
        <taxon>Paliureae</taxon>
        <taxon>Ziziphus</taxon>
    </lineage>
</organism>
<accession>A0A978VNN7</accession>
<sequence length="120" mass="13769">MARNPRLHRPPNSTRWWFPSLQRQTSLTPTSQELVRKNLGKTRLLLQPKNRERVVPNRRLRGTSPLQRNRRGSACDGGGDDAGNIEIVPVLQRPEFGGWVQRSGVDVVNRRQRWVRNGGV</sequence>
<dbReference type="Proteomes" id="UP000813462">
    <property type="component" value="Unassembled WGS sequence"/>
</dbReference>
<dbReference type="AlphaFoldDB" id="A0A978VNN7"/>
<name>A0A978VNN7_ZIZJJ</name>